<feature type="signal peptide" evidence="2">
    <location>
        <begin position="1"/>
        <end position="35"/>
    </location>
</feature>
<dbReference type="Gene3D" id="3.40.50.1820">
    <property type="entry name" value="alpha/beta hydrolase"/>
    <property type="match status" value="1"/>
</dbReference>
<dbReference type="AlphaFoldDB" id="A0A4U7KQJ9"/>
<dbReference type="KEGG" id="sgra:EX895_005091"/>
<keyword evidence="4" id="KW-1185">Reference proteome</keyword>
<comment type="caution">
    <text evidence="3">The sequence shown here is derived from an EMBL/GenBank/DDBJ whole genome shotgun (WGS) entry which is preliminary data.</text>
</comment>
<dbReference type="SUPFAM" id="SSF53474">
    <property type="entry name" value="alpha/beta-Hydrolases"/>
    <property type="match status" value="1"/>
</dbReference>
<name>A0A4U7KQJ9_9BASI</name>
<evidence type="ECO:0000256" key="2">
    <source>
        <dbReference type="SAM" id="SignalP"/>
    </source>
</evidence>
<feature type="compositionally biased region" description="Low complexity" evidence="1">
    <location>
        <begin position="53"/>
        <end position="65"/>
    </location>
</feature>
<dbReference type="InterPro" id="IPR029058">
    <property type="entry name" value="AB_hydrolase_fold"/>
</dbReference>
<evidence type="ECO:0000256" key="1">
    <source>
        <dbReference type="SAM" id="MobiDB-lite"/>
    </source>
</evidence>
<feature type="region of interest" description="Disordered" evidence="1">
    <location>
        <begin position="38"/>
        <end position="66"/>
    </location>
</feature>
<organism evidence="3 4">
    <name type="scientific">Sporisorium graminicola</name>
    <dbReference type="NCBI Taxonomy" id="280036"/>
    <lineage>
        <taxon>Eukaryota</taxon>
        <taxon>Fungi</taxon>
        <taxon>Dikarya</taxon>
        <taxon>Basidiomycota</taxon>
        <taxon>Ustilaginomycotina</taxon>
        <taxon>Ustilaginomycetes</taxon>
        <taxon>Ustilaginales</taxon>
        <taxon>Ustilaginaceae</taxon>
        <taxon>Sporisorium</taxon>
    </lineage>
</organism>
<sequence>MKIFDPTFSSTSSSAAALALSLATALLAAAPTVNAEPGSHVFHRPSHLQRRQAATNSATSSGSSADQKSIYEQAFTDPVAAAKAANALPFIAGQYATGNLYRYNLAADNGQLPWNTNVPFIPEAAVDGSMDGGWKELPDIQGMTLNRTFAVQPGVVMPFYQTTGYDGTKIKRAVMIMPGKPRDCWKYTSLVQNALNVYITNPQSSSGRADGSPNSDDTARTAQDEVLLLGPCWMNEDDHTAGAIQSGELYWHSSQWQSGMASRGPGDTQLSSYQVMDSFMDTLFDKTQFPALEAVVVAGHSMGAQMVQRYSVVKQPAAYDGNITFWIGNPGSYAWLDSSRPNHNNASCATTFDEWAYGLDGSGVPPYARSRVRNNKQQVVSTFQSRNVHLNYGLLDNGQGDTACAASYQGANHLERGCHFVESVANLSGGSLPKTQTANFMPNVSHQDYSMLSYNISLYRLFEEVPAGASSNGTATAANGKGGAKGGASTASKGNGSGKSSAASMYKAGIAAAGVGTVLSFGVSLF</sequence>
<dbReference type="GeneID" id="40727986"/>
<accession>A0A4U7KQJ9</accession>
<dbReference type="Proteomes" id="UP000306050">
    <property type="component" value="Chromosome SGRAM_5"/>
</dbReference>
<dbReference type="PANTHER" id="PTHR35560:SF3">
    <property type="entry name" value="PEPTIDASE S9 PROLYL OLIGOPEPTIDASE CATALYTIC DOMAIN-CONTAINING PROTEIN"/>
    <property type="match status" value="1"/>
</dbReference>
<feature type="chain" id="PRO_5020590191" description="AB hydrolase-1 domain-containing protein" evidence="2">
    <location>
        <begin position="36"/>
        <end position="526"/>
    </location>
</feature>
<protein>
    <recommendedName>
        <fullName evidence="5">AB hydrolase-1 domain-containing protein</fullName>
    </recommendedName>
</protein>
<evidence type="ECO:0000313" key="3">
    <source>
        <dbReference type="EMBL" id="TKY86266.1"/>
    </source>
</evidence>
<keyword evidence="2" id="KW-0732">Signal</keyword>
<proteinExistence type="predicted"/>
<reference evidence="3 4" key="1">
    <citation type="submission" date="2019-05" db="EMBL/GenBank/DDBJ databases">
        <title>Sporisorium graminicola CBS 10092 draft sequencing and annotation.</title>
        <authorList>
            <person name="Solano-Gonzalez S."/>
            <person name="Caddick M.X."/>
            <person name="Darby A."/>
        </authorList>
    </citation>
    <scope>NUCLEOTIDE SEQUENCE [LARGE SCALE GENOMIC DNA]</scope>
    <source>
        <strain evidence="3 4">CBS 10092</strain>
    </source>
</reference>
<dbReference type="EMBL" id="SRRM01000018">
    <property type="protein sequence ID" value="TKY86266.1"/>
    <property type="molecule type" value="Genomic_DNA"/>
</dbReference>
<dbReference type="PANTHER" id="PTHR35560">
    <property type="entry name" value="BLL0132 PROTEIN"/>
    <property type="match status" value="1"/>
</dbReference>
<evidence type="ECO:0000313" key="4">
    <source>
        <dbReference type="Proteomes" id="UP000306050"/>
    </source>
</evidence>
<gene>
    <name evidence="3" type="ORF">EX895_005091</name>
</gene>
<dbReference type="RefSeq" id="XP_029738251.1">
    <property type="nucleotide sequence ID" value="XM_029885685.1"/>
</dbReference>
<evidence type="ECO:0008006" key="5">
    <source>
        <dbReference type="Google" id="ProtNLM"/>
    </source>
</evidence>
<dbReference type="OrthoDB" id="5985073at2759"/>
<feature type="compositionally biased region" description="Basic residues" evidence="1">
    <location>
        <begin position="41"/>
        <end position="50"/>
    </location>
</feature>